<dbReference type="HOGENOM" id="CLU_069356_2_2_5"/>
<evidence type="ECO:0000256" key="3">
    <source>
        <dbReference type="ARBA" id="ARBA00023163"/>
    </source>
</evidence>
<dbReference type="InterPro" id="IPR050109">
    <property type="entry name" value="HTH-type_TetR-like_transc_reg"/>
</dbReference>
<dbReference type="RefSeq" id="WP_045681340.1">
    <property type="nucleotide sequence ID" value="NZ_CP010803.1"/>
</dbReference>
<dbReference type="InterPro" id="IPR041347">
    <property type="entry name" value="MftR_C"/>
</dbReference>
<dbReference type="Pfam" id="PF17754">
    <property type="entry name" value="TetR_C_14"/>
    <property type="match status" value="1"/>
</dbReference>
<dbReference type="PRINTS" id="PR00455">
    <property type="entry name" value="HTHTETR"/>
</dbReference>
<gene>
    <name evidence="6" type="ORF">TM49_11305</name>
</gene>
<sequence>MPRNPDDARKRLQQAALELFVEHGYEATTAAEIAARAGVTERTFFRHFPDKREVLFQGQEILARALEAAIAEAPPELPPLQILERAFRSVIGLLEANRPFSEPRARIIAATPALQERETAKVMMLSRQVAAALERRGVPAARAALAAQAGLAVFGQAITAWFADPSHGLAAEIDLAFAELKALSAPQEDGR</sequence>
<dbReference type="PROSITE" id="PS50977">
    <property type="entry name" value="HTH_TETR_2"/>
    <property type="match status" value="1"/>
</dbReference>
<accession>A0A0D5LQA5</accession>
<evidence type="ECO:0000313" key="6">
    <source>
        <dbReference type="EMBL" id="AJY46130.1"/>
    </source>
</evidence>
<keyword evidence="2 4" id="KW-0238">DNA-binding</keyword>
<dbReference type="GO" id="GO:0000976">
    <property type="term" value="F:transcription cis-regulatory region binding"/>
    <property type="evidence" value="ECO:0007669"/>
    <property type="project" value="TreeGrafter"/>
</dbReference>
<reference evidence="6 7" key="1">
    <citation type="journal article" date="2015" name="Genome Announc.">
        <title>Complete genome sequence of Martelella endophytica YC6887, which has antifungal activity associated with a halophyte.</title>
        <authorList>
            <person name="Khan A."/>
            <person name="Khan H."/>
            <person name="Chung E.J."/>
            <person name="Hossain M.T."/>
            <person name="Chung Y.R."/>
        </authorList>
    </citation>
    <scope>NUCLEOTIDE SEQUENCE [LARGE SCALE GENOMIC DNA]</scope>
    <source>
        <strain evidence="6">YC6887</strain>
    </source>
</reference>
<dbReference type="Gene3D" id="1.10.357.10">
    <property type="entry name" value="Tetracycline Repressor, domain 2"/>
    <property type="match status" value="1"/>
</dbReference>
<dbReference type="KEGG" id="mey:TM49_11305"/>
<keyword evidence="7" id="KW-1185">Reference proteome</keyword>
<protein>
    <submittedName>
        <fullName evidence="6">TetR family transcriptional regulator</fullName>
    </submittedName>
</protein>
<organism evidence="6 7">
    <name type="scientific">Martelella endophytica</name>
    <dbReference type="NCBI Taxonomy" id="1486262"/>
    <lineage>
        <taxon>Bacteria</taxon>
        <taxon>Pseudomonadati</taxon>
        <taxon>Pseudomonadota</taxon>
        <taxon>Alphaproteobacteria</taxon>
        <taxon>Hyphomicrobiales</taxon>
        <taxon>Aurantimonadaceae</taxon>
        <taxon>Martelella</taxon>
    </lineage>
</organism>
<proteinExistence type="predicted"/>
<dbReference type="PANTHER" id="PTHR30055">
    <property type="entry name" value="HTH-TYPE TRANSCRIPTIONAL REGULATOR RUTR"/>
    <property type="match status" value="1"/>
</dbReference>
<dbReference type="PANTHER" id="PTHR30055:SF238">
    <property type="entry name" value="MYCOFACTOCIN BIOSYNTHESIS TRANSCRIPTIONAL REGULATOR MFTR-RELATED"/>
    <property type="match status" value="1"/>
</dbReference>
<dbReference type="InterPro" id="IPR023772">
    <property type="entry name" value="DNA-bd_HTH_TetR-type_CS"/>
</dbReference>
<feature type="DNA-binding region" description="H-T-H motif" evidence="4">
    <location>
        <begin position="29"/>
        <end position="48"/>
    </location>
</feature>
<dbReference type="OrthoDB" id="9811084at2"/>
<dbReference type="InterPro" id="IPR001647">
    <property type="entry name" value="HTH_TetR"/>
</dbReference>
<evidence type="ECO:0000313" key="7">
    <source>
        <dbReference type="Proteomes" id="UP000032611"/>
    </source>
</evidence>
<dbReference type="EMBL" id="CP010803">
    <property type="protein sequence ID" value="AJY46130.1"/>
    <property type="molecule type" value="Genomic_DNA"/>
</dbReference>
<name>A0A0D5LQA5_MAREN</name>
<dbReference type="PATRIC" id="fig|1486262.3.peg.2340"/>
<evidence type="ECO:0000256" key="4">
    <source>
        <dbReference type="PROSITE-ProRule" id="PRU00335"/>
    </source>
</evidence>
<dbReference type="InterPro" id="IPR009057">
    <property type="entry name" value="Homeodomain-like_sf"/>
</dbReference>
<keyword evidence="1" id="KW-0805">Transcription regulation</keyword>
<dbReference type="Proteomes" id="UP000032611">
    <property type="component" value="Chromosome"/>
</dbReference>
<keyword evidence="3" id="KW-0804">Transcription</keyword>
<evidence type="ECO:0000259" key="5">
    <source>
        <dbReference type="PROSITE" id="PS50977"/>
    </source>
</evidence>
<dbReference type="GO" id="GO:0003700">
    <property type="term" value="F:DNA-binding transcription factor activity"/>
    <property type="evidence" value="ECO:0007669"/>
    <property type="project" value="TreeGrafter"/>
</dbReference>
<dbReference type="SUPFAM" id="SSF46689">
    <property type="entry name" value="Homeodomain-like"/>
    <property type="match status" value="1"/>
</dbReference>
<dbReference type="PROSITE" id="PS01081">
    <property type="entry name" value="HTH_TETR_1"/>
    <property type="match status" value="1"/>
</dbReference>
<dbReference type="STRING" id="1486262.TM49_11305"/>
<dbReference type="AlphaFoldDB" id="A0A0D5LQA5"/>
<evidence type="ECO:0000256" key="1">
    <source>
        <dbReference type="ARBA" id="ARBA00023015"/>
    </source>
</evidence>
<feature type="domain" description="HTH tetR-type" evidence="5">
    <location>
        <begin position="6"/>
        <end position="66"/>
    </location>
</feature>
<evidence type="ECO:0000256" key="2">
    <source>
        <dbReference type="ARBA" id="ARBA00023125"/>
    </source>
</evidence>
<dbReference type="Pfam" id="PF00440">
    <property type="entry name" value="TetR_N"/>
    <property type="match status" value="1"/>
</dbReference>